<feature type="non-terminal residue" evidence="1">
    <location>
        <position position="1"/>
    </location>
</feature>
<proteinExistence type="predicted"/>
<dbReference type="OrthoDB" id="3270296at2759"/>
<dbReference type="Proteomes" id="UP000054279">
    <property type="component" value="Unassembled WGS sequence"/>
</dbReference>
<feature type="non-terminal residue" evidence="1">
    <location>
        <position position="66"/>
    </location>
</feature>
<keyword evidence="2" id="KW-1185">Reference proteome</keyword>
<gene>
    <name evidence="1" type="ORF">M422DRAFT_106464</name>
</gene>
<reference evidence="1 2" key="1">
    <citation type="submission" date="2014-06" db="EMBL/GenBank/DDBJ databases">
        <title>Evolutionary Origins and Diversification of the Mycorrhizal Mutualists.</title>
        <authorList>
            <consortium name="DOE Joint Genome Institute"/>
            <consortium name="Mycorrhizal Genomics Consortium"/>
            <person name="Kohler A."/>
            <person name="Kuo A."/>
            <person name="Nagy L.G."/>
            <person name="Floudas D."/>
            <person name="Copeland A."/>
            <person name="Barry K.W."/>
            <person name="Cichocki N."/>
            <person name="Veneault-Fourrey C."/>
            <person name="LaButti K."/>
            <person name="Lindquist E.A."/>
            <person name="Lipzen A."/>
            <person name="Lundell T."/>
            <person name="Morin E."/>
            <person name="Murat C."/>
            <person name="Riley R."/>
            <person name="Ohm R."/>
            <person name="Sun H."/>
            <person name="Tunlid A."/>
            <person name="Henrissat B."/>
            <person name="Grigoriev I.V."/>
            <person name="Hibbett D.S."/>
            <person name="Martin F."/>
        </authorList>
    </citation>
    <scope>NUCLEOTIDE SEQUENCE [LARGE SCALE GENOMIC DNA]</scope>
    <source>
        <strain evidence="1 2">SS14</strain>
    </source>
</reference>
<sequence length="66" mass="7548">PFELLEGVADNVDEPKDLFSLALTCKSLSELVIPNHLDYQIIQCSPADTRVWEHLIENRRLASRVK</sequence>
<accession>A0A0C9TXB4</accession>
<dbReference type="HOGENOM" id="CLU_189352_0_0_1"/>
<evidence type="ECO:0000313" key="2">
    <source>
        <dbReference type="Proteomes" id="UP000054279"/>
    </source>
</evidence>
<evidence type="ECO:0000313" key="1">
    <source>
        <dbReference type="EMBL" id="KIJ35103.1"/>
    </source>
</evidence>
<protein>
    <recommendedName>
        <fullName evidence="3">F-box domain-containing protein</fullName>
    </recommendedName>
</protein>
<evidence type="ECO:0008006" key="3">
    <source>
        <dbReference type="Google" id="ProtNLM"/>
    </source>
</evidence>
<dbReference type="AlphaFoldDB" id="A0A0C9TXB4"/>
<dbReference type="EMBL" id="KN837192">
    <property type="protein sequence ID" value="KIJ35103.1"/>
    <property type="molecule type" value="Genomic_DNA"/>
</dbReference>
<organism evidence="1 2">
    <name type="scientific">Sphaerobolus stellatus (strain SS14)</name>
    <dbReference type="NCBI Taxonomy" id="990650"/>
    <lineage>
        <taxon>Eukaryota</taxon>
        <taxon>Fungi</taxon>
        <taxon>Dikarya</taxon>
        <taxon>Basidiomycota</taxon>
        <taxon>Agaricomycotina</taxon>
        <taxon>Agaricomycetes</taxon>
        <taxon>Phallomycetidae</taxon>
        <taxon>Geastrales</taxon>
        <taxon>Sphaerobolaceae</taxon>
        <taxon>Sphaerobolus</taxon>
    </lineage>
</organism>
<name>A0A0C9TXB4_SPHS4</name>